<comment type="caution">
    <text evidence="1">The sequence shown here is derived from an EMBL/GenBank/DDBJ whole genome shotgun (WGS) entry which is preliminary data.</text>
</comment>
<dbReference type="AlphaFoldDB" id="A0AAD8AZ18"/>
<reference evidence="1" key="2">
    <citation type="submission" date="2023-04" db="EMBL/GenBank/DDBJ databases">
        <authorList>
            <person name="Bu L."/>
            <person name="Lu L."/>
            <person name="Laidemitt M.R."/>
            <person name="Zhang S.M."/>
            <person name="Mutuku M."/>
            <person name="Mkoji G."/>
            <person name="Steinauer M."/>
            <person name="Loker E.S."/>
        </authorList>
    </citation>
    <scope>NUCLEOTIDE SEQUENCE</scope>
    <source>
        <strain evidence="1">KasaAsao</strain>
        <tissue evidence="1">Whole Snail</tissue>
    </source>
</reference>
<sequence length="71" mass="8286">REPKVLTFLYQRETKVLTSGHSSTRENQKSLHLVIPLPEGTKSLYIWSFLYQREPKGLTSGHVLYQREPKS</sequence>
<organism evidence="1 2">
    <name type="scientific">Biomphalaria pfeifferi</name>
    <name type="common">Bloodfluke planorb</name>
    <name type="synonym">Freshwater snail</name>
    <dbReference type="NCBI Taxonomy" id="112525"/>
    <lineage>
        <taxon>Eukaryota</taxon>
        <taxon>Metazoa</taxon>
        <taxon>Spiralia</taxon>
        <taxon>Lophotrochozoa</taxon>
        <taxon>Mollusca</taxon>
        <taxon>Gastropoda</taxon>
        <taxon>Heterobranchia</taxon>
        <taxon>Euthyneura</taxon>
        <taxon>Panpulmonata</taxon>
        <taxon>Hygrophila</taxon>
        <taxon>Lymnaeoidea</taxon>
        <taxon>Planorbidae</taxon>
        <taxon>Biomphalaria</taxon>
    </lineage>
</organism>
<feature type="non-terminal residue" evidence="1">
    <location>
        <position position="1"/>
    </location>
</feature>
<gene>
    <name evidence="1" type="ORF">Bpfe_025575</name>
</gene>
<name>A0AAD8AZ18_BIOPF</name>
<evidence type="ECO:0000313" key="1">
    <source>
        <dbReference type="EMBL" id="KAK0044997.1"/>
    </source>
</evidence>
<dbReference type="Proteomes" id="UP001233172">
    <property type="component" value="Unassembled WGS sequence"/>
</dbReference>
<proteinExistence type="predicted"/>
<evidence type="ECO:0000313" key="2">
    <source>
        <dbReference type="Proteomes" id="UP001233172"/>
    </source>
</evidence>
<accession>A0AAD8AZ18</accession>
<protein>
    <submittedName>
        <fullName evidence="1">Uncharacterized protein</fullName>
    </submittedName>
</protein>
<reference evidence="1" key="1">
    <citation type="journal article" date="2023" name="PLoS Negl. Trop. Dis.">
        <title>A genome sequence for Biomphalaria pfeifferi, the major vector snail for the human-infecting parasite Schistosoma mansoni.</title>
        <authorList>
            <person name="Bu L."/>
            <person name="Lu L."/>
            <person name="Laidemitt M.R."/>
            <person name="Zhang S.M."/>
            <person name="Mutuku M."/>
            <person name="Mkoji G."/>
            <person name="Steinauer M."/>
            <person name="Loker E.S."/>
        </authorList>
    </citation>
    <scope>NUCLEOTIDE SEQUENCE</scope>
    <source>
        <strain evidence="1">KasaAsao</strain>
    </source>
</reference>
<keyword evidence="2" id="KW-1185">Reference proteome</keyword>
<dbReference type="EMBL" id="JASAOG010000188">
    <property type="protein sequence ID" value="KAK0044997.1"/>
    <property type="molecule type" value="Genomic_DNA"/>
</dbReference>